<keyword evidence="3" id="KW-1185">Reference proteome</keyword>
<organism evidence="2 3">
    <name type="scientific">Wickerhamomyces anomalus (strain ATCC 58044 / CBS 1984 / NCYC 433 / NRRL Y-366-8)</name>
    <name type="common">Yeast</name>
    <name type="synonym">Hansenula anomala</name>
    <dbReference type="NCBI Taxonomy" id="683960"/>
    <lineage>
        <taxon>Eukaryota</taxon>
        <taxon>Fungi</taxon>
        <taxon>Dikarya</taxon>
        <taxon>Ascomycota</taxon>
        <taxon>Saccharomycotina</taxon>
        <taxon>Saccharomycetes</taxon>
        <taxon>Phaffomycetales</taxon>
        <taxon>Wickerhamomycetaceae</taxon>
        <taxon>Wickerhamomyces</taxon>
    </lineage>
</organism>
<feature type="transmembrane region" description="Helical" evidence="1">
    <location>
        <begin position="30"/>
        <end position="49"/>
    </location>
</feature>
<dbReference type="GeneID" id="30200845"/>
<keyword evidence="1" id="KW-0812">Transmembrane</keyword>
<keyword evidence="1" id="KW-1133">Transmembrane helix</keyword>
<protein>
    <submittedName>
        <fullName evidence="2">Uncharacterized protein</fullName>
    </submittedName>
</protein>
<proteinExistence type="predicted"/>
<dbReference type="RefSeq" id="XP_019038441.1">
    <property type="nucleotide sequence ID" value="XM_019183599.1"/>
</dbReference>
<sequence>MFPTAIRAFSRSHVAMNASAPTGKKAAVQWVVYFIGITAGLTAGAAVLLNDEAHKNKQVVEAAKPEPTDA</sequence>
<gene>
    <name evidence="2" type="ORF">WICANDRAFT_63728</name>
</gene>
<dbReference type="Proteomes" id="UP000094112">
    <property type="component" value="Unassembled WGS sequence"/>
</dbReference>
<evidence type="ECO:0000256" key="1">
    <source>
        <dbReference type="SAM" id="Phobius"/>
    </source>
</evidence>
<reference evidence="2 3" key="1">
    <citation type="journal article" date="2016" name="Proc. Natl. Acad. Sci. U.S.A.">
        <title>Comparative genomics of biotechnologically important yeasts.</title>
        <authorList>
            <person name="Riley R."/>
            <person name="Haridas S."/>
            <person name="Wolfe K.H."/>
            <person name="Lopes M.R."/>
            <person name="Hittinger C.T."/>
            <person name="Goeker M."/>
            <person name="Salamov A.A."/>
            <person name="Wisecaver J.H."/>
            <person name="Long T.M."/>
            <person name="Calvey C.H."/>
            <person name="Aerts A.L."/>
            <person name="Barry K.W."/>
            <person name="Choi C."/>
            <person name="Clum A."/>
            <person name="Coughlan A.Y."/>
            <person name="Deshpande S."/>
            <person name="Douglass A.P."/>
            <person name="Hanson S.J."/>
            <person name="Klenk H.-P."/>
            <person name="LaButti K.M."/>
            <person name="Lapidus A."/>
            <person name="Lindquist E.A."/>
            <person name="Lipzen A.M."/>
            <person name="Meier-Kolthoff J.P."/>
            <person name="Ohm R.A."/>
            <person name="Otillar R.P."/>
            <person name="Pangilinan J.L."/>
            <person name="Peng Y."/>
            <person name="Rokas A."/>
            <person name="Rosa C.A."/>
            <person name="Scheuner C."/>
            <person name="Sibirny A.A."/>
            <person name="Slot J.C."/>
            <person name="Stielow J.B."/>
            <person name="Sun H."/>
            <person name="Kurtzman C.P."/>
            <person name="Blackwell M."/>
            <person name="Grigoriev I.V."/>
            <person name="Jeffries T.W."/>
        </authorList>
    </citation>
    <scope>NUCLEOTIDE SEQUENCE [LARGE SCALE GENOMIC DNA]</scope>
    <source>
        <strain evidence="3">ATCC 58044 / CBS 1984 / NCYC 433 / NRRL Y-366-8</strain>
    </source>
</reference>
<keyword evidence="1" id="KW-0472">Membrane</keyword>
<name>A0A1E3P210_WICAA</name>
<evidence type="ECO:0000313" key="3">
    <source>
        <dbReference type="Proteomes" id="UP000094112"/>
    </source>
</evidence>
<evidence type="ECO:0000313" key="2">
    <source>
        <dbReference type="EMBL" id="ODQ59234.1"/>
    </source>
</evidence>
<dbReference type="OrthoDB" id="10523105at2759"/>
<accession>A0A1E3P210</accession>
<dbReference type="AlphaFoldDB" id="A0A1E3P210"/>
<dbReference type="EMBL" id="KV454211">
    <property type="protein sequence ID" value="ODQ59234.1"/>
    <property type="molecule type" value="Genomic_DNA"/>
</dbReference>